<proteinExistence type="predicted"/>
<dbReference type="Proteomes" id="UP000492821">
    <property type="component" value="Unassembled WGS sequence"/>
</dbReference>
<keyword evidence="1" id="KW-1185">Reference proteome</keyword>
<reference evidence="2" key="2">
    <citation type="submission" date="2020-10" db="UniProtKB">
        <authorList>
            <consortium name="WormBaseParasite"/>
        </authorList>
    </citation>
    <scope>IDENTIFICATION</scope>
</reference>
<reference evidence="1" key="1">
    <citation type="journal article" date="2013" name="Genetics">
        <title>The draft genome and transcriptome of Panagrellus redivivus are shaped by the harsh demands of a free-living lifestyle.</title>
        <authorList>
            <person name="Srinivasan J."/>
            <person name="Dillman A.R."/>
            <person name="Macchietto M.G."/>
            <person name="Heikkinen L."/>
            <person name="Lakso M."/>
            <person name="Fracchia K.M."/>
            <person name="Antoshechkin I."/>
            <person name="Mortazavi A."/>
            <person name="Wong G."/>
            <person name="Sternberg P.W."/>
        </authorList>
    </citation>
    <scope>NUCLEOTIDE SEQUENCE [LARGE SCALE GENOMIC DNA]</scope>
    <source>
        <strain evidence="1">MT8872</strain>
    </source>
</reference>
<dbReference type="AlphaFoldDB" id="A0A7E4VK30"/>
<accession>A0A7E4VK30</accession>
<protein>
    <submittedName>
        <fullName evidence="2">RHD domain-containing protein</fullName>
    </submittedName>
</protein>
<evidence type="ECO:0000313" key="2">
    <source>
        <dbReference type="WBParaSite" id="Pan_g2177.t2"/>
    </source>
</evidence>
<name>A0A7E4VK30_PANRE</name>
<dbReference type="WBParaSite" id="Pan_g2177.t2">
    <property type="protein sequence ID" value="Pan_g2177.t2"/>
    <property type="gene ID" value="Pan_g2177"/>
</dbReference>
<organism evidence="1 2">
    <name type="scientific">Panagrellus redivivus</name>
    <name type="common">Microworm</name>
    <dbReference type="NCBI Taxonomy" id="6233"/>
    <lineage>
        <taxon>Eukaryota</taxon>
        <taxon>Metazoa</taxon>
        <taxon>Ecdysozoa</taxon>
        <taxon>Nematoda</taxon>
        <taxon>Chromadorea</taxon>
        <taxon>Rhabditida</taxon>
        <taxon>Tylenchina</taxon>
        <taxon>Panagrolaimomorpha</taxon>
        <taxon>Panagrolaimoidea</taxon>
        <taxon>Panagrolaimidae</taxon>
        <taxon>Panagrellus</taxon>
    </lineage>
</organism>
<evidence type="ECO:0000313" key="1">
    <source>
        <dbReference type="Proteomes" id="UP000492821"/>
    </source>
</evidence>
<sequence>MTVSNLKELLFPRTNLCSCACLTFRWYDISALQPPKTLARRHSPEFDDWRPPPSPQFAQQRTDLYDDYFDFAPPSSSNVRISPSFGSTYYTAAGDGGKFGQNCNSNSGMPYFECDSPTKPAKQACNNAYYTTTQQHNVASGGCE</sequence>